<evidence type="ECO:0000256" key="1">
    <source>
        <dbReference type="SAM" id="SignalP"/>
    </source>
</evidence>
<dbReference type="RefSeq" id="WP_280176793.1">
    <property type="nucleotide sequence ID" value="NZ_BAABIJ010000001.1"/>
</dbReference>
<comment type="caution">
    <text evidence="2">The sequence shown here is derived from an EMBL/GenBank/DDBJ whole genome shotgun (WGS) entry which is preliminary data.</text>
</comment>
<dbReference type="Proteomes" id="UP000321617">
    <property type="component" value="Unassembled WGS sequence"/>
</dbReference>
<feature type="signal peptide" evidence="1">
    <location>
        <begin position="1"/>
        <end position="23"/>
    </location>
</feature>
<name>A0A562VBX9_9ACTN</name>
<gene>
    <name evidence="2" type="ORF">LX16_1073</name>
</gene>
<dbReference type="EMBL" id="VLLL01000005">
    <property type="protein sequence ID" value="TWJ15370.1"/>
    <property type="molecule type" value="Genomic_DNA"/>
</dbReference>
<organism evidence="2 3">
    <name type="scientific">Stackebrandtia albiflava</name>
    <dbReference type="NCBI Taxonomy" id="406432"/>
    <lineage>
        <taxon>Bacteria</taxon>
        <taxon>Bacillati</taxon>
        <taxon>Actinomycetota</taxon>
        <taxon>Actinomycetes</taxon>
        <taxon>Glycomycetales</taxon>
        <taxon>Glycomycetaceae</taxon>
        <taxon>Stackebrandtia</taxon>
    </lineage>
</organism>
<feature type="chain" id="PRO_5021741026" evidence="1">
    <location>
        <begin position="24"/>
        <end position="41"/>
    </location>
</feature>
<evidence type="ECO:0000313" key="2">
    <source>
        <dbReference type="EMBL" id="TWJ15370.1"/>
    </source>
</evidence>
<proteinExistence type="predicted"/>
<reference evidence="2 3" key="1">
    <citation type="journal article" date="2013" name="Stand. Genomic Sci.">
        <title>Genomic Encyclopedia of Type Strains, Phase I: The one thousand microbial genomes (KMG-I) project.</title>
        <authorList>
            <person name="Kyrpides N.C."/>
            <person name="Woyke T."/>
            <person name="Eisen J.A."/>
            <person name="Garrity G."/>
            <person name="Lilburn T.G."/>
            <person name="Beck B.J."/>
            <person name="Whitman W.B."/>
            <person name="Hugenholtz P."/>
            <person name="Klenk H.P."/>
        </authorList>
    </citation>
    <scope>NUCLEOTIDE SEQUENCE [LARGE SCALE GENOMIC DNA]</scope>
    <source>
        <strain evidence="2 3">DSM 45044</strain>
    </source>
</reference>
<keyword evidence="3" id="KW-1185">Reference proteome</keyword>
<protein>
    <submittedName>
        <fullName evidence="2">Uncharacterized protein</fullName>
    </submittedName>
</protein>
<dbReference type="AlphaFoldDB" id="A0A562VBX9"/>
<evidence type="ECO:0000313" key="3">
    <source>
        <dbReference type="Proteomes" id="UP000321617"/>
    </source>
</evidence>
<keyword evidence="1" id="KW-0732">Signal</keyword>
<accession>A0A562VBX9</accession>
<sequence>MRALLVSALAVAALVLVTGISTAQDDPAVLADCATSYDWCD</sequence>